<proteinExistence type="predicted"/>
<keyword evidence="2" id="KW-1185">Reference proteome</keyword>
<dbReference type="AlphaFoldDB" id="A0A9P6YT29"/>
<reference evidence="1 2" key="1">
    <citation type="journal article" date="2020" name="Microb. Genom.">
        <title>Genetic diversity of clinical and environmental Mucorales isolates obtained from an investigation of mucormycosis cases among solid organ transplant recipients.</title>
        <authorList>
            <person name="Nguyen M.H."/>
            <person name="Kaul D."/>
            <person name="Muto C."/>
            <person name="Cheng S.J."/>
            <person name="Richter R.A."/>
            <person name="Bruno V.M."/>
            <person name="Liu G."/>
            <person name="Beyhan S."/>
            <person name="Sundermann A.J."/>
            <person name="Mounaud S."/>
            <person name="Pasculle A.W."/>
            <person name="Nierman W.C."/>
            <person name="Driscoll E."/>
            <person name="Cumbie R."/>
            <person name="Clancy C.J."/>
            <person name="Dupont C.L."/>
        </authorList>
    </citation>
    <scope>NUCLEOTIDE SEQUENCE [LARGE SCALE GENOMIC DNA]</scope>
    <source>
        <strain evidence="1 2">GL24</strain>
    </source>
</reference>
<name>A0A9P6YT29_9FUNG</name>
<protein>
    <submittedName>
        <fullName evidence="1">Uncharacterized protein</fullName>
    </submittedName>
</protein>
<evidence type="ECO:0000313" key="1">
    <source>
        <dbReference type="EMBL" id="KAG1563795.1"/>
    </source>
</evidence>
<dbReference type="Proteomes" id="UP000740926">
    <property type="component" value="Unassembled WGS sequence"/>
</dbReference>
<sequence length="271" mass="30782">MTPTEQRYGNLERASFGKSDQERLLTAFKQWKSSIEYFLFGLTESDSSKSYSNEGGINVSENNIINDRSNASDNVLPPNDDLWIHDGKNINIMFDQYKSLVDELLLVHERLPIETYVAEFAALSHVFLLCKNQYSQTISDIFTVDTLEKITDTLVKKDINWNLTFSQSEFMELSTTLTDLSFGLKKRQDCIIDLLMMSRNAGYSQNRVLQGIANLIQKLPTAAIKDSTTIVADPEKSVQFRWSNTSSPESGSDKRPDAIISNVTQLEFDLY</sequence>
<dbReference type="EMBL" id="JAANIU010003088">
    <property type="protein sequence ID" value="KAG1563795.1"/>
    <property type="molecule type" value="Genomic_DNA"/>
</dbReference>
<comment type="caution">
    <text evidence="1">The sequence shown here is derived from an EMBL/GenBank/DDBJ whole genome shotgun (WGS) entry which is preliminary data.</text>
</comment>
<gene>
    <name evidence="1" type="ORF">G6F50_011654</name>
</gene>
<evidence type="ECO:0000313" key="2">
    <source>
        <dbReference type="Proteomes" id="UP000740926"/>
    </source>
</evidence>
<organism evidence="1 2">
    <name type="scientific">Rhizopus delemar</name>
    <dbReference type="NCBI Taxonomy" id="936053"/>
    <lineage>
        <taxon>Eukaryota</taxon>
        <taxon>Fungi</taxon>
        <taxon>Fungi incertae sedis</taxon>
        <taxon>Mucoromycota</taxon>
        <taxon>Mucoromycotina</taxon>
        <taxon>Mucoromycetes</taxon>
        <taxon>Mucorales</taxon>
        <taxon>Mucorineae</taxon>
        <taxon>Rhizopodaceae</taxon>
        <taxon>Rhizopus</taxon>
    </lineage>
</organism>
<accession>A0A9P6YT29</accession>